<evidence type="ECO:0000256" key="3">
    <source>
        <dbReference type="ARBA" id="ARBA00023002"/>
    </source>
</evidence>
<keyword evidence="6" id="KW-1185">Reference proteome</keyword>
<keyword evidence="3" id="KW-0560">Oxidoreductase</keyword>
<dbReference type="InterPro" id="IPR052178">
    <property type="entry name" value="Sec_Metab_Biosynth_SDR"/>
</dbReference>
<dbReference type="InterPro" id="IPR020904">
    <property type="entry name" value="Sc_DH/Rdtase_CS"/>
</dbReference>
<feature type="region of interest" description="Disordered" evidence="4">
    <location>
        <begin position="1"/>
        <end position="47"/>
    </location>
</feature>
<proteinExistence type="inferred from homology"/>
<keyword evidence="2" id="KW-0521">NADP</keyword>
<evidence type="ECO:0000256" key="1">
    <source>
        <dbReference type="ARBA" id="ARBA00006484"/>
    </source>
</evidence>
<reference evidence="5 6" key="1">
    <citation type="submission" date="2019-05" db="EMBL/GenBank/DDBJ databases">
        <title>Mycolicibacterium sphagni ENV482 genome assembly.</title>
        <authorList>
            <person name="Chen W."/>
            <person name="Faulkner N.W."/>
            <person name="Hyman M.R."/>
        </authorList>
    </citation>
    <scope>NUCLEOTIDE SEQUENCE [LARGE SCALE GENOMIC DNA]</scope>
    <source>
        <strain evidence="5 6">ENV482</strain>
    </source>
</reference>
<dbReference type="EMBL" id="VBSB01000005">
    <property type="protein sequence ID" value="NTY59375.1"/>
    <property type="molecule type" value="Genomic_DNA"/>
</dbReference>
<dbReference type="PANTHER" id="PTHR43618">
    <property type="entry name" value="7-ALPHA-HYDROXYSTEROID DEHYDROGENASE"/>
    <property type="match status" value="1"/>
</dbReference>
<dbReference type="Proteomes" id="UP000708347">
    <property type="component" value="Unassembled WGS sequence"/>
</dbReference>
<dbReference type="InterPro" id="IPR036291">
    <property type="entry name" value="NAD(P)-bd_dom_sf"/>
</dbReference>
<evidence type="ECO:0000313" key="6">
    <source>
        <dbReference type="Proteomes" id="UP000708347"/>
    </source>
</evidence>
<name>A0ABX2JV99_9MYCO</name>
<evidence type="ECO:0000256" key="2">
    <source>
        <dbReference type="ARBA" id="ARBA00022857"/>
    </source>
</evidence>
<comment type="caution">
    <text evidence="5">The sequence shown here is derived from an EMBL/GenBank/DDBJ whole genome shotgun (WGS) entry which is preliminary data.</text>
</comment>
<comment type="similarity">
    <text evidence="1">Belongs to the short-chain dehydrogenases/reductases (SDR) family.</text>
</comment>
<evidence type="ECO:0000256" key="4">
    <source>
        <dbReference type="SAM" id="MobiDB-lite"/>
    </source>
</evidence>
<evidence type="ECO:0000313" key="5">
    <source>
        <dbReference type="EMBL" id="NTY59375.1"/>
    </source>
</evidence>
<dbReference type="Gene3D" id="3.40.50.720">
    <property type="entry name" value="NAD(P)-binding Rossmann-like Domain"/>
    <property type="match status" value="1"/>
</dbReference>
<dbReference type="PRINTS" id="PR00080">
    <property type="entry name" value="SDRFAMILY"/>
</dbReference>
<feature type="compositionally biased region" description="Basic residues" evidence="4">
    <location>
        <begin position="1"/>
        <end position="17"/>
    </location>
</feature>
<feature type="compositionally biased region" description="Low complexity" evidence="4">
    <location>
        <begin position="18"/>
        <end position="30"/>
    </location>
</feature>
<gene>
    <name evidence="5" type="ORF">FEG63_07385</name>
</gene>
<dbReference type="SUPFAM" id="SSF51735">
    <property type="entry name" value="NAD(P)-binding Rossmann-fold domains"/>
    <property type="match status" value="1"/>
</dbReference>
<dbReference type="InterPro" id="IPR002347">
    <property type="entry name" value="SDR_fam"/>
</dbReference>
<organism evidence="5 6">
    <name type="scientific">Mycolicibacterium sphagni</name>
    <dbReference type="NCBI Taxonomy" id="1786"/>
    <lineage>
        <taxon>Bacteria</taxon>
        <taxon>Bacillati</taxon>
        <taxon>Actinomycetota</taxon>
        <taxon>Actinomycetes</taxon>
        <taxon>Mycobacteriales</taxon>
        <taxon>Mycobacteriaceae</taxon>
        <taxon>Mycolicibacterium</taxon>
    </lineage>
</organism>
<dbReference type="PRINTS" id="PR00081">
    <property type="entry name" value="GDHRDH"/>
</dbReference>
<dbReference type="PANTHER" id="PTHR43618:SF12">
    <property type="entry name" value="OXIDOREDUCTASE, SHORT-CHAIN DEHYDROGENASE_REDUCTASE FAMILY (AFU_ORTHOLOGUE AFUA_1G14540)"/>
    <property type="match status" value="1"/>
</dbReference>
<dbReference type="PROSITE" id="PS00061">
    <property type="entry name" value="ADH_SHORT"/>
    <property type="match status" value="1"/>
</dbReference>
<protein>
    <submittedName>
        <fullName evidence="5">SDR family oxidoreductase</fullName>
    </submittedName>
</protein>
<dbReference type="Pfam" id="PF13561">
    <property type="entry name" value="adh_short_C2"/>
    <property type="match status" value="1"/>
</dbReference>
<accession>A0ABX2JV99</accession>
<sequence length="314" mass="32881">MGRRRQTCRLRPGRRSSLRPQGASRTTRSPAPTPARPAAGIDAHEEKSVSTTDLVNLFGLSGKTALVTGGSSGIGVMIARGLLQAGASVIISSRKADKCAQAVEELSEFGTVRAIPADLSKQEECKRLAAEVLADTDELHILVNNAGATWGEPLESFPASAWDKVLDLNVKSPFWVVQELVGALRKAGSQDDPARVINIGSIDGIHVPIMNTYSYSASKAALHQLTRVLAKELGPQHITVNAVAPGPFQSKMMAATLDAFGDAIAASSPMRRIGRDDDMAGIAVFLASRAGSYVNGAIIPVDGGMATTASGSGR</sequence>